<keyword evidence="4" id="KW-0963">Cytoplasm</keyword>
<protein>
    <recommendedName>
        <fullName evidence="8">Kinesin motor domain-containing protein</fullName>
    </recommendedName>
</protein>
<sequence>MGSGASVNTDQERGGVRENRGDAKQDESRVETSEAREEERKRQTPERMKEVKEVKEEEEEEEGMEEVKRQDEARVEEVKGETAEEQRNPQTPQSTRPGPRSSSPAAHSDDTVKAESPDCHVLDVQSLKSQETNLKTSDDCEDLETEEKTSEGPQAAAQDIENEELSLVFESFLHNNGMLYSCFNHHGNRVYVDETQKLQSFPQEWHSQGHFISPGSEGFLQQRSSSDLRDDDRSSSTHLQGRGTVTTYWFEERVNVCRFWDPQAGIWLLLPLQWELNLDFVQKVMAALPGLVDQKEIAAALRLCNYDSEEVVSVYLTLFGEILLQPAPKDFTDLSSFGALLERDRVIETLRRDLQTKEKEVEALIQRNSYLKKEARYHGDVIQHLNHRLAELEADQQGAQQRIRSLLSHRAPAIPALKASPKPAVDPVLMKQVCTLTRELKVWTMQLRSTVLQTMKDLRNQLQEVREAAESRSQQEELALGQVQELRALYQREATERKSLYNKVMELQGNIRVFCRCRWTSRSERCLEESPDQQEVAVIQKGNRKKLQFDKVYGCSSTQEEVFAGTLPVIRSCVDGYNVCILAYGQTGSGKTYTMMGTKEQPGVNIRSIPELLRICAEREKVSYTLKMSMLEIYNETLNDLLTPGSSLDLRVQGKSVSVPGLTQVQVQTEADILSTMETGEKNRKIAATQMNTQSSRSHLVVALEVEGSDAVSGLTSRGALTLCDLAGSERISKTEATGQRLVEAAAINRSLTALGQVFSALKCNSLHVPFRNSKLTRLLQPALSGDAKCCVFVNVSPDVEDVTETLSSLQFGSSVRQVSLGKASQNITPTRTKNQKN</sequence>
<comment type="subcellular location">
    <subcellularLocation>
        <location evidence="1">Cytoplasm</location>
        <location evidence="1">Cytoskeleton</location>
    </subcellularLocation>
</comment>
<dbReference type="SMART" id="SM00129">
    <property type="entry name" value="KISc"/>
    <property type="match status" value="1"/>
</dbReference>
<organism evidence="9 10">
    <name type="scientific">Knipowitschia caucasica</name>
    <name type="common">Caucasian dwarf goby</name>
    <name type="synonym">Pomatoschistus caucasicus</name>
    <dbReference type="NCBI Taxonomy" id="637954"/>
    <lineage>
        <taxon>Eukaryota</taxon>
        <taxon>Metazoa</taxon>
        <taxon>Chordata</taxon>
        <taxon>Craniata</taxon>
        <taxon>Vertebrata</taxon>
        <taxon>Euteleostomi</taxon>
        <taxon>Actinopterygii</taxon>
        <taxon>Neopterygii</taxon>
        <taxon>Teleostei</taxon>
        <taxon>Neoteleostei</taxon>
        <taxon>Acanthomorphata</taxon>
        <taxon>Gobiaria</taxon>
        <taxon>Gobiiformes</taxon>
        <taxon>Gobioidei</taxon>
        <taxon>Gobiidae</taxon>
        <taxon>Gobiinae</taxon>
        <taxon>Knipowitschia</taxon>
    </lineage>
</organism>
<dbReference type="PANTHER" id="PTHR47972:SF65">
    <property type="entry name" value="KINESIN-LIKE PROTEIN"/>
    <property type="match status" value="1"/>
</dbReference>
<evidence type="ECO:0000256" key="5">
    <source>
        <dbReference type="PROSITE-ProRule" id="PRU00283"/>
    </source>
</evidence>
<keyword evidence="10" id="KW-1185">Reference proteome</keyword>
<evidence type="ECO:0000313" key="10">
    <source>
        <dbReference type="Proteomes" id="UP001497482"/>
    </source>
</evidence>
<reference evidence="9 10" key="1">
    <citation type="submission" date="2024-04" db="EMBL/GenBank/DDBJ databases">
        <authorList>
            <person name="Waldvogel A.-M."/>
            <person name="Schoenle A."/>
        </authorList>
    </citation>
    <scope>NUCLEOTIDE SEQUENCE [LARGE SCALE GENOMIC DNA]</scope>
</reference>
<feature type="region of interest" description="Disordered" evidence="7">
    <location>
        <begin position="1"/>
        <end position="157"/>
    </location>
</feature>
<keyword evidence="6" id="KW-0175">Coiled coil</keyword>
<dbReference type="InterPro" id="IPR001752">
    <property type="entry name" value="Kinesin_motor_dom"/>
</dbReference>
<dbReference type="EMBL" id="OZ035842">
    <property type="protein sequence ID" value="CAL1594262.1"/>
    <property type="molecule type" value="Genomic_DNA"/>
</dbReference>
<dbReference type="GO" id="GO:0008017">
    <property type="term" value="F:microtubule binding"/>
    <property type="evidence" value="ECO:0007669"/>
    <property type="project" value="InterPro"/>
</dbReference>
<dbReference type="Gene3D" id="3.40.850.10">
    <property type="entry name" value="Kinesin motor domain"/>
    <property type="match status" value="1"/>
</dbReference>
<dbReference type="AlphaFoldDB" id="A0AAV2L1P1"/>
<evidence type="ECO:0000256" key="1">
    <source>
        <dbReference type="ARBA" id="ARBA00004245"/>
    </source>
</evidence>
<accession>A0AAV2L1P1</accession>
<feature type="binding site" evidence="5">
    <location>
        <begin position="585"/>
        <end position="592"/>
    </location>
    <ligand>
        <name>ATP</name>
        <dbReference type="ChEBI" id="CHEBI:30616"/>
    </ligand>
</feature>
<keyword evidence="5" id="KW-0505">Motor protein</keyword>
<evidence type="ECO:0000256" key="6">
    <source>
        <dbReference type="SAM" id="Coils"/>
    </source>
</evidence>
<evidence type="ECO:0000256" key="3">
    <source>
        <dbReference type="ARBA" id="ARBA00022840"/>
    </source>
</evidence>
<evidence type="ECO:0000256" key="2">
    <source>
        <dbReference type="ARBA" id="ARBA00022741"/>
    </source>
</evidence>
<keyword evidence="4" id="KW-0206">Cytoskeleton</keyword>
<gene>
    <name evidence="9" type="ORF">KC01_LOCUS23242</name>
</gene>
<dbReference type="PANTHER" id="PTHR47972">
    <property type="entry name" value="KINESIN-LIKE PROTEIN KLP-3"/>
    <property type="match status" value="1"/>
</dbReference>
<feature type="compositionally biased region" description="Basic and acidic residues" evidence="7">
    <location>
        <begin position="107"/>
        <end position="121"/>
    </location>
</feature>
<dbReference type="InterPro" id="IPR036961">
    <property type="entry name" value="Kinesin_motor_dom_sf"/>
</dbReference>
<feature type="compositionally biased region" description="Polar residues" evidence="7">
    <location>
        <begin position="126"/>
        <end position="135"/>
    </location>
</feature>
<dbReference type="GO" id="GO:0007018">
    <property type="term" value="P:microtubule-based movement"/>
    <property type="evidence" value="ECO:0007669"/>
    <property type="project" value="InterPro"/>
</dbReference>
<evidence type="ECO:0000256" key="4">
    <source>
        <dbReference type="ARBA" id="ARBA00023212"/>
    </source>
</evidence>
<feature type="region of interest" description="Disordered" evidence="7">
    <location>
        <begin position="219"/>
        <end position="239"/>
    </location>
</feature>
<dbReference type="Pfam" id="PF00225">
    <property type="entry name" value="Kinesin"/>
    <property type="match status" value="1"/>
</dbReference>
<evidence type="ECO:0000259" key="8">
    <source>
        <dbReference type="PROSITE" id="PS50067"/>
    </source>
</evidence>
<feature type="compositionally biased region" description="Basic and acidic residues" evidence="7">
    <location>
        <begin position="65"/>
        <end position="87"/>
    </location>
</feature>
<dbReference type="SUPFAM" id="SSF52540">
    <property type="entry name" value="P-loop containing nucleoside triphosphate hydrolases"/>
    <property type="match status" value="1"/>
</dbReference>
<keyword evidence="3 5" id="KW-0067">ATP-binding</keyword>
<dbReference type="PRINTS" id="PR00380">
    <property type="entry name" value="KINESINHEAVY"/>
</dbReference>
<dbReference type="Proteomes" id="UP001497482">
    <property type="component" value="Chromosome 20"/>
</dbReference>
<name>A0AAV2L1P1_KNICA</name>
<feature type="compositionally biased region" description="Polar residues" evidence="7">
    <location>
        <begin position="88"/>
        <end position="105"/>
    </location>
</feature>
<dbReference type="InterPro" id="IPR027417">
    <property type="entry name" value="P-loop_NTPase"/>
</dbReference>
<comment type="similarity">
    <text evidence="5">Belongs to the TRAFAC class myosin-kinesin ATPase superfamily. Kinesin family.</text>
</comment>
<keyword evidence="2 5" id="KW-0547">Nucleotide-binding</keyword>
<evidence type="ECO:0000313" key="9">
    <source>
        <dbReference type="EMBL" id="CAL1594262.1"/>
    </source>
</evidence>
<dbReference type="GO" id="GO:0005524">
    <property type="term" value="F:ATP binding"/>
    <property type="evidence" value="ECO:0007669"/>
    <property type="project" value="UniProtKB-UniRule"/>
</dbReference>
<feature type="domain" description="Kinesin motor" evidence="8">
    <location>
        <begin position="510"/>
        <end position="819"/>
    </location>
</feature>
<dbReference type="GO" id="GO:0015630">
    <property type="term" value="C:microtubule cytoskeleton"/>
    <property type="evidence" value="ECO:0007669"/>
    <property type="project" value="TreeGrafter"/>
</dbReference>
<feature type="coiled-coil region" evidence="6">
    <location>
        <begin position="347"/>
        <end position="409"/>
    </location>
</feature>
<feature type="compositionally biased region" description="Basic and acidic residues" evidence="7">
    <location>
        <begin position="10"/>
        <end position="55"/>
    </location>
</feature>
<dbReference type="PROSITE" id="PS50067">
    <property type="entry name" value="KINESIN_MOTOR_2"/>
    <property type="match status" value="1"/>
</dbReference>
<feature type="coiled-coil region" evidence="6">
    <location>
        <begin position="448"/>
        <end position="479"/>
    </location>
</feature>
<feature type="compositionally biased region" description="Basic and acidic residues" evidence="7">
    <location>
        <begin position="226"/>
        <end position="235"/>
    </location>
</feature>
<dbReference type="InterPro" id="IPR027640">
    <property type="entry name" value="Kinesin-like_fam"/>
</dbReference>
<evidence type="ECO:0000256" key="7">
    <source>
        <dbReference type="SAM" id="MobiDB-lite"/>
    </source>
</evidence>
<dbReference type="GO" id="GO:0003777">
    <property type="term" value="F:microtubule motor activity"/>
    <property type="evidence" value="ECO:0007669"/>
    <property type="project" value="InterPro"/>
</dbReference>
<proteinExistence type="inferred from homology"/>